<evidence type="ECO:0000313" key="2">
    <source>
        <dbReference type="EMBL" id="MEK0183771.1"/>
    </source>
</evidence>
<reference evidence="2 3" key="1">
    <citation type="journal article" date="2020" name="Harmful Algae">
        <title>Molecular and morphological characterization of a novel dihydroanatoxin-a producing Microcoleus species (cyanobacteria) from the Russian River, California, USA.</title>
        <authorList>
            <person name="Conklin K.Y."/>
            <person name="Stancheva R."/>
            <person name="Otten T.G."/>
            <person name="Fadness R."/>
            <person name="Boyer G.L."/>
            <person name="Read B."/>
            <person name="Zhang X."/>
            <person name="Sheath R.G."/>
        </authorList>
    </citation>
    <scope>NUCLEOTIDE SEQUENCE [LARGE SCALE GENOMIC DNA]</scope>
    <source>
        <strain evidence="2 3">PTRS2</strain>
    </source>
</reference>
<gene>
    <name evidence="2" type="ORF">WMG39_02800</name>
</gene>
<protein>
    <recommendedName>
        <fullName evidence="4">DUF1553 domain-containing protein</fullName>
    </recommendedName>
</protein>
<dbReference type="RefSeq" id="WP_340541224.1">
    <property type="nucleotide sequence ID" value="NZ_JBBLXS010000020.1"/>
</dbReference>
<evidence type="ECO:0000256" key="1">
    <source>
        <dbReference type="SAM" id="MobiDB-lite"/>
    </source>
</evidence>
<dbReference type="EMBL" id="JBBLXS010000020">
    <property type="protein sequence ID" value="MEK0183771.1"/>
    <property type="molecule type" value="Genomic_DNA"/>
</dbReference>
<keyword evidence="3" id="KW-1185">Reference proteome</keyword>
<evidence type="ECO:0008006" key="4">
    <source>
        <dbReference type="Google" id="ProtNLM"/>
    </source>
</evidence>
<evidence type="ECO:0000313" key="3">
    <source>
        <dbReference type="Proteomes" id="UP001384579"/>
    </source>
</evidence>
<comment type="caution">
    <text evidence="2">The sequence shown here is derived from an EMBL/GenBank/DDBJ whole genome shotgun (WGS) entry which is preliminary data.</text>
</comment>
<name>A0ABU8YHE2_9CYAN</name>
<accession>A0ABU8YHE2</accession>
<sequence>MKNSLDVLNPLGDGPKLDSGDRITATGRSISHKIIENTPIINNINSTRPAMRTKTFIPEYTISELYLNIWKSGTIEKNQLQEIQSAINSQTSRSSDDQKIISRLLYAVRRGWLSVMD</sequence>
<dbReference type="Proteomes" id="UP001384579">
    <property type="component" value="Unassembled WGS sequence"/>
</dbReference>
<organism evidence="2 3">
    <name type="scientific">Microcoleus anatoxicus PTRS2</name>
    <dbReference type="NCBI Taxonomy" id="2705321"/>
    <lineage>
        <taxon>Bacteria</taxon>
        <taxon>Bacillati</taxon>
        <taxon>Cyanobacteriota</taxon>
        <taxon>Cyanophyceae</taxon>
        <taxon>Oscillatoriophycideae</taxon>
        <taxon>Oscillatoriales</taxon>
        <taxon>Microcoleaceae</taxon>
        <taxon>Microcoleus</taxon>
        <taxon>Microcoleus anatoxicus</taxon>
    </lineage>
</organism>
<proteinExistence type="predicted"/>
<feature type="region of interest" description="Disordered" evidence="1">
    <location>
        <begin position="1"/>
        <end position="22"/>
    </location>
</feature>